<feature type="compositionally biased region" description="Polar residues" evidence="1">
    <location>
        <begin position="737"/>
        <end position="747"/>
    </location>
</feature>
<feature type="compositionally biased region" description="Pro residues" evidence="1">
    <location>
        <begin position="643"/>
        <end position="652"/>
    </location>
</feature>
<feature type="compositionally biased region" description="Polar residues" evidence="1">
    <location>
        <begin position="600"/>
        <end position="610"/>
    </location>
</feature>
<protein>
    <submittedName>
        <fullName evidence="3">Aste57867_20424 protein</fullName>
    </submittedName>
</protein>
<feature type="compositionally biased region" description="Low complexity" evidence="1">
    <location>
        <begin position="653"/>
        <end position="670"/>
    </location>
</feature>
<dbReference type="OrthoDB" id="79225at2759"/>
<dbReference type="AlphaFoldDB" id="A0A485LFJ1"/>
<gene>
    <name evidence="3" type="primary">Aste57867_20424</name>
    <name evidence="2" type="ORF">As57867_020358</name>
    <name evidence="3" type="ORF">ASTE57867_20424</name>
</gene>
<keyword evidence="4" id="KW-1185">Reference proteome</keyword>
<feature type="region of interest" description="Disordered" evidence="1">
    <location>
        <begin position="548"/>
        <end position="813"/>
    </location>
</feature>
<reference evidence="3 4" key="1">
    <citation type="submission" date="2019-03" db="EMBL/GenBank/DDBJ databases">
        <authorList>
            <person name="Gaulin E."/>
            <person name="Dumas B."/>
        </authorList>
    </citation>
    <scope>NUCLEOTIDE SEQUENCE [LARGE SCALE GENOMIC DNA]</scope>
    <source>
        <strain evidence="3">CBS 568.67</strain>
    </source>
</reference>
<sequence length="813" mass="89830">MHAVWLCSLERELMLAKDEVVRPHTSCMETRPRDGMGGGVKASASARQLYDRIQPLETQRSKAEDDVLKRKKKEASHACWLAWCEQKNEKLREERQRDAAASAKKDAAQQYKKRQNASTQAVDASFMEWKRTKWRKKREEEEAYLAQREHERALLEKYTAAKNAAVRERQEALARLQARKPKKKPPRHVVVPPPVAFHKMVPIEYVSTAFQHEIERKLQHQLDVQEAEAARGTFRDAITAKEIHHYKMQMHSKNAHRADSLQQLRHWAKPTPEIYTLASLLYKLVALETPTTTQLVDVWRWLPWQILQRVFQDDLVQKLQAIQIADLAPETLALLYLHCAQPHFSVRAIEDRSAVGTALRLWVNNVAAVHDLVDPATHDVKGIDRLKSCGVSCRAIGALVLLLQVYPRVNLKLKERSQYTDKQLKQRQEDIALLRELYATQPTPTDNIAPLNLQSIQVDQVEASDLIGLLDLPAFTTQVPKTRSKLAARLAARLQDTQAFEEDGGTPRAATPASRKALHDDFVVVYELSIPSKEVASDLTPVNYISQKRRESSLKQGAPWIKTRRPSRVDIFPKRDSKKASLTADDAAASKQHAKRNSRDTASSTPSTNVPEAAPPPPIGDNQMKETLGTMHEEDGTILESRPPSPMSPEPDQPLAEATDAAAAVDSPPTTSTPPPPSPTTSTPPPPSPSTPTPPPSPSTPTPPPSPSTPTPPPSPSTPTPPPSSVDATPPIDSDPPHSTDNVTTADGSDDESGNDPSAAMPPETIEDDQDGDFATMSSGDDEEVDADMDAYMGGTSSAPADGANYDDDDFDA</sequence>
<dbReference type="EMBL" id="VJMH01006813">
    <property type="protein sequence ID" value="KAF0687932.1"/>
    <property type="molecule type" value="Genomic_DNA"/>
</dbReference>
<feature type="compositionally biased region" description="Basic and acidic residues" evidence="1">
    <location>
        <begin position="567"/>
        <end position="579"/>
    </location>
</feature>
<reference evidence="2" key="2">
    <citation type="submission" date="2019-06" db="EMBL/GenBank/DDBJ databases">
        <title>Genomics analysis of Aphanomyces spp. identifies a new class of oomycete effector associated with host adaptation.</title>
        <authorList>
            <person name="Gaulin E."/>
        </authorList>
    </citation>
    <scope>NUCLEOTIDE SEQUENCE</scope>
    <source>
        <strain evidence="2">CBS 578.67</strain>
    </source>
</reference>
<name>A0A485LFJ1_9STRA</name>
<evidence type="ECO:0000256" key="1">
    <source>
        <dbReference type="SAM" id="MobiDB-lite"/>
    </source>
</evidence>
<feature type="compositionally biased region" description="Acidic residues" evidence="1">
    <location>
        <begin position="780"/>
        <end position="789"/>
    </location>
</feature>
<dbReference type="PRINTS" id="PR01217">
    <property type="entry name" value="PRICHEXTENSN"/>
</dbReference>
<proteinExistence type="predicted"/>
<evidence type="ECO:0000313" key="2">
    <source>
        <dbReference type="EMBL" id="KAF0687932.1"/>
    </source>
</evidence>
<evidence type="ECO:0000313" key="4">
    <source>
        <dbReference type="Proteomes" id="UP000332933"/>
    </source>
</evidence>
<dbReference type="Proteomes" id="UP000332933">
    <property type="component" value="Unassembled WGS sequence"/>
</dbReference>
<feature type="compositionally biased region" description="Basic and acidic residues" evidence="1">
    <location>
        <begin position="95"/>
        <end position="107"/>
    </location>
</feature>
<accession>A0A485LFJ1</accession>
<organism evidence="3 4">
    <name type="scientific">Aphanomyces stellatus</name>
    <dbReference type="NCBI Taxonomy" id="120398"/>
    <lineage>
        <taxon>Eukaryota</taxon>
        <taxon>Sar</taxon>
        <taxon>Stramenopiles</taxon>
        <taxon>Oomycota</taxon>
        <taxon>Saprolegniomycetes</taxon>
        <taxon>Saprolegniales</taxon>
        <taxon>Verrucalvaceae</taxon>
        <taxon>Aphanomyces</taxon>
    </lineage>
</organism>
<feature type="region of interest" description="Disordered" evidence="1">
    <location>
        <begin position="95"/>
        <end position="119"/>
    </location>
</feature>
<dbReference type="EMBL" id="CAADRA010006836">
    <property type="protein sequence ID" value="VFT97110.1"/>
    <property type="molecule type" value="Genomic_DNA"/>
</dbReference>
<evidence type="ECO:0000313" key="3">
    <source>
        <dbReference type="EMBL" id="VFT97110.1"/>
    </source>
</evidence>
<feature type="compositionally biased region" description="Pro residues" evidence="1">
    <location>
        <begin position="671"/>
        <end position="724"/>
    </location>
</feature>